<keyword evidence="1" id="KW-0472">Membrane</keyword>
<dbReference type="Proteomes" id="UP000252707">
    <property type="component" value="Unassembled WGS sequence"/>
</dbReference>
<evidence type="ECO:0000256" key="1">
    <source>
        <dbReference type="SAM" id="Phobius"/>
    </source>
</evidence>
<proteinExistence type="predicted"/>
<gene>
    <name evidence="2" type="ORF">DFQ59_101575</name>
</gene>
<name>A0A369CN47_9GAMM</name>
<accession>A0A369CN47</accession>
<reference evidence="2 3" key="1">
    <citation type="submission" date="2018-07" db="EMBL/GenBank/DDBJ databases">
        <title>Genomic Encyclopedia of Type Strains, Phase IV (KMG-IV): sequencing the most valuable type-strain genomes for metagenomic binning, comparative biology and taxonomic classification.</title>
        <authorList>
            <person name="Goeker M."/>
        </authorList>
    </citation>
    <scope>NUCLEOTIDE SEQUENCE [LARGE SCALE GENOMIC DNA]</scope>
    <source>
        <strain evidence="2 3">DSM 26407</strain>
    </source>
</reference>
<organism evidence="2 3">
    <name type="scientific">Thioalbus denitrificans</name>
    <dbReference type="NCBI Taxonomy" id="547122"/>
    <lineage>
        <taxon>Bacteria</taxon>
        <taxon>Pseudomonadati</taxon>
        <taxon>Pseudomonadota</taxon>
        <taxon>Gammaproteobacteria</taxon>
        <taxon>Chromatiales</taxon>
        <taxon>Ectothiorhodospiraceae</taxon>
        <taxon>Thioalbus</taxon>
    </lineage>
</organism>
<comment type="caution">
    <text evidence="2">The sequence shown here is derived from an EMBL/GenBank/DDBJ whole genome shotgun (WGS) entry which is preliminary data.</text>
</comment>
<evidence type="ECO:0000313" key="2">
    <source>
        <dbReference type="EMBL" id="RCX33274.1"/>
    </source>
</evidence>
<dbReference type="RefSeq" id="WP_281268226.1">
    <property type="nucleotide sequence ID" value="NZ_QPJY01000001.1"/>
</dbReference>
<keyword evidence="1" id="KW-0812">Transmembrane</keyword>
<keyword evidence="3" id="KW-1185">Reference proteome</keyword>
<protein>
    <submittedName>
        <fullName evidence="2">Uncharacterized protein</fullName>
    </submittedName>
</protein>
<keyword evidence="1" id="KW-1133">Transmembrane helix</keyword>
<dbReference type="AlphaFoldDB" id="A0A369CN47"/>
<feature type="transmembrane region" description="Helical" evidence="1">
    <location>
        <begin position="6"/>
        <end position="26"/>
    </location>
</feature>
<evidence type="ECO:0000313" key="3">
    <source>
        <dbReference type="Proteomes" id="UP000252707"/>
    </source>
</evidence>
<sequence length="40" mass="4479">MNTDAVFWGSVLTVVIAVVIVVYLGFKAKQLMDRDARSHK</sequence>
<dbReference type="EMBL" id="QPJY01000001">
    <property type="protein sequence ID" value="RCX33274.1"/>
    <property type="molecule type" value="Genomic_DNA"/>
</dbReference>